<reference evidence="5" key="3">
    <citation type="submission" date="2015-04" db="UniProtKB">
        <authorList>
            <consortium name="EnsemblPlants"/>
        </authorList>
    </citation>
    <scope>IDENTIFICATION</scope>
    <source>
        <strain evidence="5">cv. Jemalong A17</strain>
    </source>
</reference>
<evidence type="ECO:0000313" key="3">
    <source>
        <dbReference type="EMBL" id="KEH38280.1"/>
    </source>
</evidence>
<dbReference type="InterPro" id="IPR039136">
    <property type="entry name" value="NUFIP1-like"/>
</dbReference>
<reference evidence="3 6" key="1">
    <citation type="journal article" date="2011" name="Nature">
        <title>The Medicago genome provides insight into the evolution of rhizobial symbioses.</title>
        <authorList>
            <person name="Young N.D."/>
            <person name="Debelle F."/>
            <person name="Oldroyd G.E."/>
            <person name="Geurts R."/>
            <person name="Cannon S.B."/>
            <person name="Udvardi M.K."/>
            <person name="Benedito V.A."/>
            <person name="Mayer K.F."/>
            <person name="Gouzy J."/>
            <person name="Schoof H."/>
            <person name="Van de Peer Y."/>
            <person name="Proost S."/>
            <person name="Cook D.R."/>
            <person name="Meyers B.C."/>
            <person name="Spannagl M."/>
            <person name="Cheung F."/>
            <person name="De Mita S."/>
            <person name="Krishnakumar V."/>
            <person name="Gundlach H."/>
            <person name="Zhou S."/>
            <person name="Mudge J."/>
            <person name="Bharti A.K."/>
            <person name="Murray J.D."/>
            <person name="Naoumkina M.A."/>
            <person name="Rosen B."/>
            <person name="Silverstein K.A."/>
            <person name="Tang H."/>
            <person name="Rombauts S."/>
            <person name="Zhao P.X."/>
            <person name="Zhou P."/>
            <person name="Barbe V."/>
            <person name="Bardou P."/>
            <person name="Bechner M."/>
            <person name="Bellec A."/>
            <person name="Berger A."/>
            <person name="Berges H."/>
            <person name="Bidwell S."/>
            <person name="Bisseling T."/>
            <person name="Choisne N."/>
            <person name="Couloux A."/>
            <person name="Denny R."/>
            <person name="Deshpande S."/>
            <person name="Dai X."/>
            <person name="Doyle J.J."/>
            <person name="Dudez A.M."/>
            <person name="Farmer A.D."/>
            <person name="Fouteau S."/>
            <person name="Franken C."/>
            <person name="Gibelin C."/>
            <person name="Gish J."/>
            <person name="Goldstein S."/>
            <person name="Gonzalez A.J."/>
            <person name="Green P.J."/>
            <person name="Hallab A."/>
            <person name="Hartog M."/>
            <person name="Hua A."/>
            <person name="Humphray S.J."/>
            <person name="Jeong D.H."/>
            <person name="Jing Y."/>
            <person name="Jocker A."/>
            <person name="Kenton S.M."/>
            <person name="Kim D.J."/>
            <person name="Klee K."/>
            <person name="Lai H."/>
            <person name="Lang C."/>
            <person name="Lin S."/>
            <person name="Macmil S.L."/>
            <person name="Magdelenat G."/>
            <person name="Matthews L."/>
            <person name="McCorrison J."/>
            <person name="Monaghan E.L."/>
            <person name="Mun J.H."/>
            <person name="Najar F.Z."/>
            <person name="Nicholson C."/>
            <person name="Noirot C."/>
            <person name="O'Bleness M."/>
            <person name="Paule C.R."/>
            <person name="Poulain J."/>
            <person name="Prion F."/>
            <person name="Qin B."/>
            <person name="Qu C."/>
            <person name="Retzel E.F."/>
            <person name="Riddle C."/>
            <person name="Sallet E."/>
            <person name="Samain S."/>
            <person name="Samson N."/>
            <person name="Sanders I."/>
            <person name="Saurat O."/>
            <person name="Scarpelli C."/>
            <person name="Schiex T."/>
            <person name="Segurens B."/>
            <person name="Severin A.J."/>
            <person name="Sherrier D.J."/>
            <person name="Shi R."/>
            <person name="Sims S."/>
            <person name="Singer S.R."/>
            <person name="Sinharoy S."/>
            <person name="Sterck L."/>
            <person name="Viollet A."/>
            <person name="Wang B.B."/>
            <person name="Wang K."/>
            <person name="Wang M."/>
            <person name="Wang X."/>
            <person name="Warfsmann J."/>
            <person name="Weissenbach J."/>
            <person name="White D.D."/>
            <person name="White J.D."/>
            <person name="Wiley G.B."/>
            <person name="Wincker P."/>
            <person name="Xing Y."/>
            <person name="Yang L."/>
            <person name="Yao Z."/>
            <person name="Ying F."/>
            <person name="Zhai J."/>
            <person name="Zhou L."/>
            <person name="Zuber A."/>
            <person name="Denarie J."/>
            <person name="Dixon R.A."/>
            <person name="May G.D."/>
            <person name="Schwartz D.C."/>
            <person name="Rogers J."/>
            <person name="Quetier F."/>
            <person name="Town C.D."/>
            <person name="Roe B.A."/>
        </authorList>
    </citation>
    <scope>NUCLEOTIDE SEQUENCE [LARGE SCALE GENOMIC DNA]</scope>
    <source>
        <strain evidence="3">A17</strain>
        <strain evidence="5 6">cv. Jemalong A17</strain>
    </source>
</reference>
<evidence type="ECO:0000313" key="4">
    <source>
        <dbReference type="EMBL" id="RHN74508.1"/>
    </source>
</evidence>
<feature type="compositionally biased region" description="Acidic residues" evidence="1">
    <location>
        <begin position="527"/>
        <end position="553"/>
    </location>
</feature>
<name>G8A0B5_MEDTR</name>
<dbReference type="PANTHER" id="PTHR13309">
    <property type="entry name" value="NUCLEAR FRAGILE X MENTAL RETARDATION PROTEIN INTERACTING PROTEIN 1"/>
    <property type="match status" value="1"/>
</dbReference>
<reference evidence="4" key="4">
    <citation type="journal article" date="2018" name="Nat. Plants">
        <title>Whole-genome landscape of Medicago truncatula symbiotic genes.</title>
        <authorList>
            <person name="Pecrix Y."/>
            <person name="Gamas P."/>
            <person name="Carrere S."/>
        </authorList>
    </citation>
    <scope>NUCLEOTIDE SEQUENCE</scope>
    <source>
        <tissue evidence="4">Leaves</tissue>
    </source>
</reference>
<evidence type="ECO:0000259" key="2">
    <source>
        <dbReference type="Pfam" id="PF10453"/>
    </source>
</evidence>
<feature type="region of interest" description="Disordered" evidence="1">
    <location>
        <begin position="186"/>
        <end position="352"/>
    </location>
</feature>
<dbReference type="Pfam" id="PF10453">
    <property type="entry name" value="NUFIP1"/>
    <property type="match status" value="1"/>
</dbReference>
<dbReference type="STRING" id="3880.G8A0B5"/>
<dbReference type="PANTHER" id="PTHR13309:SF0">
    <property type="entry name" value="FMR1-INTERACTING PROTEIN NUFIP1"/>
    <property type="match status" value="1"/>
</dbReference>
<dbReference type="ExpressionAtlas" id="G8A0B5">
    <property type="expression patterns" value="differential"/>
</dbReference>
<dbReference type="OMA" id="NSFFKHC"/>
<dbReference type="EMBL" id="PSQE01000002">
    <property type="protein sequence ID" value="RHN74508.1"/>
    <property type="molecule type" value="Genomic_DNA"/>
</dbReference>
<evidence type="ECO:0000256" key="1">
    <source>
        <dbReference type="SAM" id="MobiDB-lite"/>
    </source>
</evidence>
<feature type="region of interest" description="Disordered" evidence="1">
    <location>
        <begin position="389"/>
        <end position="432"/>
    </location>
</feature>
<feature type="compositionally biased region" description="Low complexity" evidence="1">
    <location>
        <begin position="206"/>
        <end position="216"/>
    </location>
</feature>
<feature type="compositionally biased region" description="Basic residues" evidence="1">
    <location>
        <begin position="281"/>
        <end position="291"/>
    </location>
</feature>
<dbReference type="GO" id="GO:0003723">
    <property type="term" value="F:RNA binding"/>
    <property type="evidence" value="ECO:0007669"/>
    <property type="project" value="InterPro"/>
</dbReference>
<organism evidence="3 6">
    <name type="scientific">Medicago truncatula</name>
    <name type="common">Barrel medic</name>
    <name type="synonym">Medicago tribuloides</name>
    <dbReference type="NCBI Taxonomy" id="3880"/>
    <lineage>
        <taxon>Eukaryota</taxon>
        <taxon>Viridiplantae</taxon>
        <taxon>Streptophyta</taxon>
        <taxon>Embryophyta</taxon>
        <taxon>Tracheophyta</taxon>
        <taxon>Spermatophyta</taxon>
        <taxon>Magnoliopsida</taxon>
        <taxon>eudicotyledons</taxon>
        <taxon>Gunneridae</taxon>
        <taxon>Pentapetalae</taxon>
        <taxon>rosids</taxon>
        <taxon>fabids</taxon>
        <taxon>Fabales</taxon>
        <taxon>Fabaceae</taxon>
        <taxon>Papilionoideae</taxon>
        <taxon>50 kb inversion clade</taxon>
        <taxon>NPAAA clade</taxon>
        <taxon>Hologalegina</taxon>
        <taxon>IRL clade</taxon>
        <taxon>Trifolieae</taxon>
        <taxon>Medicago</taxon>
    </lineage>
</organism>
<feature type="compositionally biased region" description="Polar residues" evidence="1">
    <location>
        <begin position="218"/>
        <end position="234"/>
    </location>
</feature>
<dbReference type="EnsemblPlants" id="KEH38280">
    <property type="protein sequence ID" value="KEH38280"/>
    <property type="gene ID" value="MTR_2g067220"/>
</dbReference>
<feature type="domain" description="FMR1-interacting protein 1 conserved" evidence="2">
    <location>
        <begin position="308"/>
        <end position="351"/>
    </location>
</feature>
<feature type="compositionally biased region" description="Basic and acidic residues" evidence="1">
    <location>
        <begin position="334"/>
        <end position="352"/>
    </location>
</feature>
<feature type="compositionally biased region" description="Low complexity" evidence="1">
    <location>
        <begin position="235"/>
        <end position="248"/>
    </location>
</feature>
<dbReference type="AlphaFoldDB" id="G8A0B5"/>
<feature type="compositionally biased region" description="Polar residues" evidence="1">
    <location>
        <begin position="313"/>
        <end position="323"/>
    </location>
</feature>
<feature type="region of interest" description="Disordered" evidence="1">
    <location>
        <begin position="1"/>
        <end position="40"/>
    </location>
</feature>
<gene>
    <name evidence="5" type="primary">25486959</name>
    <name evidence="3" type="ordered locus">MTR_2g067220</name>
    <name evidence="4" type="ORF">MtrunA17_Chr2g0311171</name>
</gene>
<dbReference type="Proteomes" id="UP000002051">
    <property type="component" value="Chromosome 2"/>
</dbReference>
<reference evidence="3 6" key="2">
    <citation type="journal article" date="2014" name="BMC Genomics">
        <title>An improved genome release (version Mt4.0) for the model legume Medicago truncatula.</title>
        <authorList>
            <person name="Tang H."/>
            <person name="Krishnakumar V."/>
            <person name="Bidwell S."/>
            <person name="Rosen B."/>
            <person name="Chan A."/>
            <person name="Zhou S."/>
            <person name="Gentzbittel L."/>
            <person name="Childs K.L."/>
            <person name="Yandell M."/>
            <person name="Gundlach H."/>
            <person name="Mayer K.F."/>
            <person name="Schwartz D.C."/>
            <person name="Town C.D."/>
        </authorList>
    </citation>
    <scope>GENOME REANNOTATION</scope>
    <source>
        <strain evidence="3">A17</strain>
        <strain evidence="5 6">cv. Jemalong A17</strain>
    </source>
</reference>
<dbReference type="GO" id="GO:0005634">
    <property type="term" value="C:nucleus"/>
    <property type="evidence" value="ECO:0000318"/>
    <property type="project" value="GO_Central"/>
</dbReference>
<proteinExistence type="predicted"/>
<feature type="compositionally biased region" description="Basic and acidic residues" evidence="1">
    <location>
        <begin position="394"/>
        <end position="404"/>
    </location>
</feature>
<dbReference type="EMBL" id="CM001218">
    <property type="protein sequence ID" value="KEH38280.1"/>
    <property type="molecule type" value="Genomic_DNA"/>
</dbReference>
<feature type="compositionally biased region" description="Low complexity" evidence="1">
    <location>
        <begin position="1"/>
        <end position="16"/>
    </location>
</feature>
<dbReference type="Gramene" id="rna10593">
    <property type="protein sequence ID" value="RHN74508.1"/>
    <property type="gene ID" value="gene10593"/>
</dbReference>
<accession>G8A0B5</accession>
<dbReference type="eggNOG" id="ENOG502RTTB">
    <property type="taxonomic scope" value="Eukaryota"/>
</dbReference>
<evidence type="ECO:0000313" key="6">
    <source>
        <dbReference type="Proteomes" id="UP000002051"/>
    </source>
</evidence>
<dbReference type="InterPro" id="IPR019496">
    <property type="entry name" value="NUFIP1_cons_dom"/>
</dbReference>
<dbReference type="KEGG" id="mtr:25486959"/>
<dbReference type="OrthoDB" id="273070at2759"/>
<feature type="region of interest" description="Disordered" evidence="1">
    <location>
        <begin position="517"/>
        <end position="553"/>
    </location>
</feature>
<dbReference type="PaxDb" id="3880-AES84903"/>
<dbReference type="GO" id="GO:0000492">
    <property type="term" value="P:box C/D snoRNP assembly"/>
    <property type="evidence" value="ECO:0000318"/>
    <property type="project" value="GO_Central"/>
</dbReference>
<dbReference type="Proteomes" id="UP000265566">
    <property type="component" value="Chromosome 2"/>
</dbReference>
<feature type="compositionally biased region" description="Low complexity" evidence="1">
    <location>
        <begin position="187"/>
        <end position="197"/>
    </location>
</feature>
<keyword evidence="6" id="KW-1185">Reference proteome</keyword>
<sequence>MSNNNNPPNFSNPQNNHRPQMGHPGNYQNQNFMQQQQPPPFMPHVGAGFVPQNNATFNPMFPVHGQGGPQITHNAQILAQNILNLLQQPNMNMPNMNVPNAQFCAPGPYPMQNMMNQQLPPMQMQRQNPTQQPYGMQPVQQPMFGFPNQVPHAMVPQNPMFNGNPQFGMVPGNQIRPQIDLNEKNRVPAGNGNANGFVPGGPFPPQQLQGNNGPVPHNANNAQGSAFRNSHPQVNPNSNMNTNFANSNWKGSPNKNFKNKQNRGGSQGGFQKSKFNDTNKGKRFSKEHKGKGPNNERAGHFGLNSKQEPKRSFSLTYSEQEIQQWREARRKNHPSREKIEKQQSEQSKDSKVIDRELLQRELKEVLAKQAELGIEVAEIPSYYLMNGTNQGLQSEDKKNSFTDKRKFKNKLMRNPDRRSRNNKKQKFADRDLLENKKKPTLLQKLLSADIKRDKSHLFQVFRFITANSFFKDYPDKPLVYPPVSVKEMGSEVYGGKKHLQGGEAVLEHGTKEIVQKFVKGSDNGHDNEDEESDEGDNEDGINEFDEEEGEIIE</sequence>
<protein>
    <submittedName>
        <fullName evidence="3 4">Nuclear fragile X mental retardation-interacting protein</fullName>
    </submittedName>
</protein>
<evidence type="ECO:0000313" key="5">
    <source>
        <dbReference type="EnsemblPlants" id="KEH38280"/>
    </source>
</evidence>